<dbReference type="Proteomes" id="UP000451860">
    <property type="component" value="Unassembled WGS sequence"/>
</dbReference>
<dbReference type="OrthoDB" id="9792173at2"/>
<reference evidence="1 2" key="1">
    <citation type="submission" date="2019-10" db="EMBL/GenBank/DDBJ databases">
        <title>Georgenia wutianyii sp. nov. and Georgenia yuyongxinii sp. nov. isolated from plateau pika (Ochotona curzoniae) in the Qinghai-Tibet plateau of China.</title>
        <authorList>
            <person name="Tian Z."/>
        </authorList>
    </citation>
    <scope>NUCLEOTIDE SEQUENCE [LARGE SCALE GENOMIC DNA]</scope>
    <source>
        <strain evidence="1 2">DSM 21501</strain>
    </source>
</reference>
<dbReference type="Pfam" id="PF13669">
    <property type="entry name" value="Glyoxalase_4"/>
    <property type="match status" value="1"/>
</dbReference>
<dbReference type="EMBL" id="WHJE01000003">
    <property type="protein sequence ID" value="KAE8765937.1"/>
    <property type="molecule type" value="Genomic_DNA"/>
</dbReference>
<gene>
    <name evidence="1" type="ORF">GB883_01560</name>
</gene>
<dbReference type="Gene3D" id="3.10.180.10">
    <property type="entry name" value="2,3-Dihydroxybiphenyl 1,2-Dioxygenase, domain 1"/>
    <property type="match status" value="1"/>
</dbReference>
<dbReference type="SUPFAM" id="SSF54593">
    <property type="entry name" value="Glyoxalase/Bleomycin resistance protein/Dihydroxybiphenyl dioxygenase"/>
    <property type="match status" value="1"/>
</dbReference>
<keyword evidence="2" id="KW-1185">Reference proteome</keyword>
<organism evidence="1 2">
    <name type="scientific">Georgenia thermotolerans</name>
    <dbReference type="NCBI Taxonomy" id="527326"/>
    <lineage>
        <taxon>Bacteria</taxon>
        <taxon>Bacillati</taxon>
        <taxon>Actinomycetota</taxon>
        <taxon>Actinomycetes</taxon>
        <taxon>Micrococcales</taxon>
        <taxon>Bogoriellaceae</taxon>
        <taxon>Georgenia</taxon>
    </lineage>
</organism>
<proteinExistence type="predicted"/>
<dbReference type="AlphaFoldDB" id="A0A7J5UUI1"/>
<evidence type="ECO:0000313" key="2">
    <source>
        <dbReference type="Proteomes" id="UP000451860"/>
    </source>
</evidence>
<name>A0A7J5UUI1_9MICO</name>
<dbReference type="RefSeq" id="WP_152202384.1">
    <property type="nucleotide sequence ID" value="NZ_VUKF01000013.1"/>
</dbReference>
<dbReference type="InterPro" id="IPR029068">
    <property type="entry name" value="Glyas_Bleomycin-R_OHBP_Dase"/>
</dbReference>
<evidence type="ECO:0000313" key="1">
    <source>
        <dbReference type="EMBL" id="KAE8765937.1"/>
    </source>
</evidence>
<comment type="caution">
    <text evidence="1">The sequence shown here is derived from an EMBL/GenBank/DDBJ whole genome shotgun (WGS) entry which is preliminary data.</text>
</comment>
<protein>
    <submittedName>
        <fullName evidence="1">VOC family protein</fullName>
    </submittedName>
</protein>
<accession>A0A7J5UUI1</accession>
<sequence>MRNYKQIALVVKDVYAAMDHWTNLLGIGPWDVRHFTQETVKGFTVDGQEVTEPFDFICAVCWSGPMEFELIQPIQGPNIYWRHLEQYGEGLHHIKDVMPDEDIPAVIKHFEDAGFPVIQTGWIDQDVHYYFDTKEALGMIYEIGNGGPIQPANEVYGDVSRATGPAAAEPSQATT</sequence>